<evidence type="ECO:0000313" key="2">
    <source>
        <dbReference type="Proteomes" id="UP000184063"/>
    </source>
</evidence>
<dbReference type="EMBL" id="KV878241">
    <property type="protein sequence ID" value="OJZ86697.1"/>
    <property type="molecule type" value="Genomic_DNA"/>
</dbReference>
<sequence>MGRNDAWSAVRVSFLRFPAPFVVGRFKGLIVNLNHSAGGATQRNATQPSAGWHSDWPSYSEYRNVLETVWKPLGGPIEASTSSTSRPFPVDWAEGFGGLGPIVHVSFSFSPSGTR</sequence>
<dbReference type="OrthoDB" id="4432923at2759"/>
<dbReference type="Proteomes" id="UP000184063">
    <property type="component" value="Unassembled WGS sequence"/>
</dbReference>
<gene>
    <name evidence="1" type="ORF">ASPFODRAFT_46183</name>
</gene>
<organism evidence="1 2">
    <name type="scientific">Aspergillus luchuensis (strain CBS 106.47)</name>
    <dbReference type="NCBI Taxonomy" id="1137211"/>
    <lineage>
        <taxon>Eukaryota</taxon>
        <taxon>Fungi</taxon>
        <taxon>Dikarya</taxon>
        <taxon>Ascomycota</taxon>
        <taxon>Pezizomycotina</taxon>
        <taxon>Eurotiomycetes</taxon>
        <taxon>Eurotiomycetidae</taxon>
        <taxon>Eurotiales</taxon>
        <taxon>Aspergillaceae</taxon>
        <taxon>Aspergillus</taxon>
        <taxon>Aspergillus subgen. Circumdati</taxon>
    </lineage>
</organism>
<dbReference type="VEuPathDB" id="FungiDB:ASPFODRAFT_46183"/>
<accession>A0A1M3TIV6</accession>
<evidence type="ECO:0000313" key="1">
    <source>
        <dbReference type="EMBL" id="OJZ86697.1"/>
    </source>
</evidence>
<reference evidence="2" key="1">
    <citation type="journal article" date="2017" name="Genome Biol.">
        <title>Comparative genomics reveals high biological diversity and specific adaptations in the industrially and medically important fungal genus Aspergillus.</title>
        <authorList>
            <person name="de Vries R.P."/>
            <person name="Riley R."/>
            <person name="Wiebenga A."/>
            <person name="Aguilar-Osorio G."/>
            <person name="Amillis S."/>
            <person name="Uchima C.A."/>
            <person name="Anderluh G."/>
            <person name="Asadollahi M."/>
            <person name="Askin M."/>
            <person name="Barry K."/>
            <person name="Battaglia E."/>
            <person name="Bayram O."/>
            <person name="Benocci T."/>
            <person name="Braus-Stromeyer S.A."/>
            <person name="Caldana C."/>
            <person name="Canovas D."/>
            <person name="Cerqueira G.C."/>
            <person name="Chen F."/>
            <person name="Chen W."/>
            <person name="Choi C."/>
            <person name="Clum A."/>
            <person name="Dos Santos R.A."/>
            <person name="Damasio A.R."/>
            <person name="Diallinas G."/>
            <person name="Emri T."/>
            <person name="Fekete E."/>
            <person name="Flipphi M."/>
            <person name="Freyberg S."/>
            <person name="Gallo A."/>
            <person name="Gournas C."/>
            <person name="Habgood R."/>
            <person name="Hainaut M."/>
            <person name="Harispe M.L."/>
            <person name="Henrissat B."/>
            <person name="Hilden K.S."/>
            <person name="Hope R."/>
            <person name="Hossain A."/>
            <person name="Karabika E."/>
            <person name="Karaffa L."/>
            <person name="Karanyi Z."/>
            <person name="Krasevec N."/>
            <person name="Kuo A."/>
            <person name="Kusch H."/>
            <person name="LaButti K."/>
            <person name="Lagendijk E.L."/>
            <person name="Lapidus A."/>
            <person name="Levasseur A."/>
            <person name="Lindquist E."/>
            <person name="Lipzen A."/>
            <person name="Logrieco A.F."/>
            <person name="MacCabe A."/>
            <person name="Maekelae M.R."/>
            <person name="Malavazi I."/>
            <person name="Melin P."/>
            <person name="Meyer V."/>
            <person name="Mielnichuk N."/>
            <person name="Miskei M."/>
            <person name="Molnar A.P."/>
            <person name="Mule G."/>
            <person name="Ngan C.Y."/>
            <person name="Orejas M."/>
            <person name="Orosz E."/>
            <person name="Ouedraogo J.P."/>
            <person name="Overkamp K.M."/>
            <person name="Park H.-S."/>
            <person name="Perrone G."/>
            <person name="Piumi F."/>
            <person name="Punt P.J."/>
            <person name="Ram A.F."/>
            <person name="Ramon A."/>
            <person name="Rauscher S."/>
            <person name="Record E."/>
            <person name="Riano-Pachon D.M."/>
            <person name="Robert V."/>
            <person name="Roehrig J."/>
            <person name="Ruller R."/>
            <person name="Salamov A."/>
            <person name="Salih N.S."/>
            <person name="Samson R.A."/>
            <person name="Sandor E."/>
            <person name="Sanguinetti M."/>
            <person name="Schuetze T."/>
            <person name="Sepcic K."/>
            <person name="Shelest E."/>
            <person name="Sherlock G."/>
            <person name="Sophianopoulou V."/>
            <person name="Squina F.M."/>
            <person name="Sun H."/>
            <person name="Susca A."/>
            <person name="Todd R.B."/>
            <person name="Tsang A."/>
            <person name="Unkles S.E."/>
            <person name="van de Wiele N."/>
            <person name="van Rossen-Uffink D."/>
            <person name="Oliveira J.V."/>
            <person name="Vesth T.C."/>
            <person name="Visser J."/>
            <person name="Yu J.-H."/>
            <person name="Zhou M."/>
            <person name="Andersen M.R."/>
            <person name="Archer D.B."/>
            <person name="Baker S.E."/>
            <person name="Benoit I."/>
            <person name="Brakhage A.A."/>
            <person name="Braus G.H."/>
            <person name="Fischer R."/>
            <person name="Frisvad J.C."/>
            <person name="Goldman G.H."/>
            <person name="Houbraken J."/>
            <person name="Oakley B."/>
            <person name="Pocsi I."/>
            <person name="Scazzocchio C."/>
            <person name="Seiboth B."/>
            <person name="vanKuyk P.A."/>
            <person name="Wortman J."/>
            <person name="Dyer P.S."/>
            <person name="Grigoriev I.V."/>
        </authorList>
    </citation>
    <scope>NUCLEOTIDE SEQUENCE [LARGE SCALE GENOMIC DNA]</scope>
    <source>
        <strain evidence="2">CBS 106.47</strain>
    </source>
</reference>
<protein>
    <submittedName>
        <fullName evidence="1">Uncharacterized protein</fullName>
    </submittedName>
</protein>
<dbReference type="AlphaFoldDB" id="A0A1M3TIV6"/>
<name>A0A1M3TIV6_ASPLC</name>
<proteinExistence type="predicted"/>